<dbReference type="PANTHER" id="PTHR34384:SF6">
    <property type="entry name" value="STAPHYLOFERRIN B SYNTHASE"/>
    <property type="match status" value="1"/>
</dbReference>
<name>A0A173MCS7_9BACT</name>
<keyword evidence="5" id="KW-1185">Reference proteome</keyword>
<dbReference type="Pfam" id="PF06276">
    <property type="entry name" value="FhuF"/>
    <property type="match status" value="1"/>
</dbReference>
<dbReference type="Proteomes" id="UP000186917">
    <property type="component" value="Unassembled WGS sequence"/>
</dbReference>
<dbReference type="Gene3D" id="3.30.310.280">
    <property type="match status" value="1"/>
</dbReference>
<organism evidence="4 5">
    <name type="scientific">Filimonas lacunae</name>
    <dbReference type="NCBI Taxonomy" id="477680"/>
    <lineage>
        <taxon>Bacteria</taxon>
        <taxon>Pseudomonadati</taxon>
        <taxon>Bacteroidota</taxon>
        <taxon>Chitinophagia</taxon>
        <taxon>Chitinophagales</taxon>
        <taxon>Chitinophagaceae</taxon>
        <taxon>Filimonas</taxon>
    </lineage>
</organism>
<dbReference type="STRING" id="477680.SAMN05421788_105217"/>
<feature type="domain" description="Aerobactin siderophore biosynthesis IucA/IucC N-terminal" evidence="2">
    <location>
        <begin position="149"/>
        <end position="400"/>
    </location>
</feature>
<comment type="pathway">
    <text evidence="1">Siderophore biosynthesis.</text>
</comment>
<dbReference type="InterPro" id="IPR007310">
    <property type="entry name" value="Aerobactin_biosyn_IucA/IucC_N"/>
</dbReference>
<sequence length="611" mass="69383">MKPNIQVSALQSVAHLQPAVWSKVNRLHLRKVISEFAHELLVTPRLEHSKDGWGYYVLPADNAAIEYHFRAKKLALDQWYIDTASIQKMVNGHSEPLDSLSFIIEFKTTLGITETVLPVYLEEVNSTLCGSAYMHTYNTLTAEELTRADYQQTEQAMMAGHPCFVANNGRMGFDASDYRVYAPEAADPLRLLWLAAHNSRAQYAGVTDLPYEALVQNELDGATLTAFKQVLLDKGLDVHAYYFIPVHPWQWFNKLALLFAGDIAADKLVYLGYAPDQYLPQQSIRTFYNVSSPGKRYVKTALSILNMGFMRGLHASFACTSPAISEWVGNVVKQDAYLREKGFVVLQEVAAAGYTNPDYASVVRDDNTSFNGMLSALWRESPQSVLQPGQRIITMAALLHVDSYGDALLPALIRSSGLSVASWIRKYLQCYVSPLLHCYYYHDMRFMPHGENLILILENNVPVGAIMKDIGEEIAVLSKAVALPDNVKQIYMEVPDELRILSIFTQIFDCFFRFLNNILVEHADFPEEEFWQLAAECILDYQRQYPQLQDKFERFNLFAPEIIKTCLNRLQLRNNRKMVDHMYNPFKSQQFAGMLTNPMAAFVQQSEPAVV</sequence>
<dbReference type="InterPro" id="IPR022770">
    <property type="entry name" value="IucA/IucC-like_C"/>
</dbReference>
<dbReference type="AlphaFoldDB" id="A0A173MCS7"/>
<evidence type="ECO:0000259" key="3">
    <source>
        <dbReference type="Pfam" id="PF06276"/>
    </source>
</evidence>
<evidence type="ECO:0000259" key="2">
    <source>
        <dbReference type="Pfam" id="PF04183"/>
    </source>
</evidence>
<feature type="domain" description="Aerobactin siderophore biosynthesis IucA/IucC-like C-terminal" evidence="3">
    <location>
        <begin position="422"/>
        <end position="579"/>
    </location>
</feature>
<dbReference type="RefSeq" id="WP_076380055.1">
    <property type="nucleotide sequence ID" value="NZ_AP017422.1"/>
</dbReference>
<dbReference type="EMBL" id="FTOR01000005">
    <property type="protein sequence ID" value="SIT21956.1"/>
    <property type="molecule type" value="Genomic_DNA"/>
</dbReference>
<dbReference type="OrthoDB" id="495728at2"/>
<dbReference type="Gene3D" id="1.10.510.40">
    <property type="match status" value="1"/>
</dbReference>
<dbReference type="PANTHER" id="PTHR34384">
    <property type="entry name" value="L-2,3-DIAMINOPROPANOATE--CITRATE LIGASE"/>
    <property type="match status" value="1"/>
</dbReference>
<proteinExistence type="predicted"/>
<dbReference type="InterPro" id="IPR037455">
    <property type="entry name" value="LucA/IucC-like"/>
</dbReference>
<evidence type="ECO:0000256" key="1">
    <source>
        <dbReference type="ARBA" id="ARBA00004924"/>
    </source>
</evidence>
<protein>
    <submittedName>
        <fullName evidence="4">Siderophore synthetase component</fullName>
    </submittedName>
</protein>
<dbReference type="Gene3D" id="6.10.250.3370">
    <property type="match status" value="1"/>
</dbReference>
<accession>A0A173MCS7</accession>
<gene>
    <name evidence="4" type="ORF">SAMN05421788_105217</name>
</gene>
<dbReference type="KEGG" id="fln:FLA_1334"/>
<reference evidence="5" key="1">
    <citation type="submission" date="2017-01" db="EMBL/GenBank/DDBJ databases">
        <authorList>
            <person name="Varghese N."/>
            <person name="Submissions S."/>
        </authorList>
    </citation>
    <scope>NUCLEOTIDE SEQUENCE [LARGE SCALE GENOMIC DNA]</scope>
    <source>
        <strain evidence="5">DSM 21054</strain>
    </source>
</reference>
<dbReference type="GO" id="GO:0019290">
    <property type="term" value="P:siderophore biosynthetic process"/>
    <property type="evidence" value="ECO:0007669"/>
    <property type="project" value="InterPro"/>
</dbReference>
<evidence type="ECO:0000313" key="4">
    <source>
        <dbReference type="EMBL" id="SIT21956.1"/>
    </source>
</evidence>
<dbReference type="GO" id="GO:0016881">
    <property type="term" value="F:acid-amino acid ligase activity"/>
    <property type="evidence" value="ECO:0007669"/>
    <property type="project" value="UniProtKB-ARBA"/>
</dbReference>
<evidence type="ECO:0000313" key="5">
    <source>
        <dbReference type="Proteomes" id="UP000186917"/>
    </source>
</evidence>
<dbReference type="Pfam" id="PF04183">
    <property type="entry name" value="IucA_IucC"/>
    <property type="match status" value="1"/>
</dbReference>